<proteinExistence type="predicted"/>
<gene>
    <name evidence="2" type="ORF">M408DRAFT_255160</name>
</gene>
<feature type="region of interest" description="Disordered" evidence="1">
    <location>
        <begin position="59"/>
        <end position="90"/>
    </location>
</feature>
<dbReference type="AlphaFoldDB" id="A0A0C3B2Y2"/>
<reference evidence="3" key="2">
    <citation type="submission" date="2015-01" db="EMBL/GenBank/DDBJ databases">
        <title>Evolutionary Origins and Diversification of the Mycorrhizal Mutualists.</title>
        <authorList>
            <consortium name="DOE Joint Genome Institute"/>
            <consortium name="Mycorrhizal Genomics Consortium"/>
            <person name="Kohler A."/>
            <person name="Kuo A."/>
            <person name="Nagy L.G."/>
            <person name="Floudas D."/>
            <person name="Copeland A."/>
            <person name="Barry K.W."/>
            <person name="Cichocki N."/>
            <person name="Veneault-Fourrey C."/>
            <person name="LaButti K."/>
            <person name="Lindquist E.A."/>
            <person name="Lipzen A."/>
            <person name="Lundell T."/>
            <person name="Morin E."/>
            <person name="Murat C."/>
            <person name="Riley R."/>
            <person name="Ohm R."/>
            <person name="Sun H."/>
            <person name="Tunlid A."/>
            <person name="Henrissat B."/>
            <person name="Grigoriev I.V."/>
            <person name="Hibbett D.S."/>
            <person name="Martin F."/>
        </authorList>
    </citation>
    <scope>NUCLEOTIDE SEQUENCE [LARGE SCALE GENOMIC DNA]</scope>
    <source>
        <strain evidence="3">MAFF 305830</strain>
    </source>
</reference>
<feature type="region of interest" description="Disordered" evidence="1">
    <location>
        <begin position="1"/>
        <end position="47"/>
    </location>
</feature>
<keyword evidence="3" id="KW-1185">Reference proteome</keyword>
<evidence type="ECO:0000256" key="1">
    <source>
        <dbReference type="SAM" id="MobiDB-lite"/>
    </source>
</evidence>
<dbReference type="EMBL" id="KN824282">
    <property type="protein sequence ID" value="KIM31180.1"/>
    <property type="molecule type" value="Genomic_DNA"/>
</dbReference>
<evidence type="ECO:0000313" key="2">
    <source>
        <dbReference type="EMBL" id="KIM31180.1"/>
    </source>
</evidence>
<organism evidence="2 3">
    <name type="scientific">Serendipita vermifera MAFF 305830</name>
    <dbReference type="NCBI Taxonomy" id="933852"/>
    <lineage>
        <taxon>Eukaryota</taxon>
        <taxon>Fungi</taxon>
        <taxon>Dikarya</taxon>
        <taxon>Basidiomycota</taxon>
        <taxon>Agaricomycotina</taxon>
        <taxon>Agaricomycetes</taxon>
        <taxon>Sebacinales</taxon>
        <taxon>Serendipitaceae</taxon>
        <taxon>Serendipita</taxon>
    </lineage>
</organism>
<dbReference type="Proteomes" id="UP000054097">
    <property type="component" value="Unassembled WGS sequence"/>
</dbReference>
<reference evidence="2 3" key="1">
    <citation type="submission" date="2014-04" db="EMBL/GenBank/DDBJ databases">
        <authorList>
            <consortium name="DOE Joint Genome Institute"/>
            <person name="Kuo A."/>
            <person name="Zuccaro A."/>
            <person name="Kohler A."/>
            <person name="Nagy L.G."/>
            <person name="Floudas D."/>
            <person name="Copeland A."/>
            <person name="Barry K.W."/>
            <person name="Cichocki N."/>
            <person name="Veneault-Fourrey C."/>
            <person name="LaButti K."/>
            <person name="Lindquist E.A."/>
            <person name="Lipzen A."/>
            <person name="Lundell T."/>
            <person name="Morin E."/>
            <person name="Murat C."/>
            <person name="Sun H."/>
            <person name="Tunlid A."/>
            <person name="Henrissat B."/>
            <person name="Grigoriev I.V."/>
            <person name="Hibbett D.S."/>
            <person name="Martin F."/>
            <person name="Nordberg H.P."/>
            <person name="Cantor M.N."/>
            <person name="Hua S.X."/>
        </authorList>
    </citation>
    <scope>NUCLEOTIDE SEQUENCE [LARGE SCALE GENOMIC DNA]</scope>
    <source>
        <strain evidence="2 3">MAFF 305830</strain>
    </source>
</reference>
<sequence length="132" mass="14485">MDAFLNKITGKDHPDAAHQPQVHSDSHPPPVVTEATTQTVPKKEEDHGFNFSAIKDALTGGSSSTVKQPPVPPPVAVTTNTHSEPSRDKDAWHEKVGYHSITVWKHSIDRSLVPRFARSGCKQQTRCGSRET</sequence>
<accession>A0A0C3B2Y2</accession>
<evidence type="ECO:0000313" key="3">
    <source>
        <dbReference type="Proteomes" id="UP000054097"/>
    </source>
</evidence>
<name>A0A0C3B2Y2_SERVB</name>
<dbReference type="HOGENOM" id="CLU_1918381_0_0_1"/>
<protein>
    <submittedName>
        <fullName evidence="2">Uncharacterized protein</fullName>
    </submittedName>
</protein>